<protein>
    <submittedName>
        <fullName evidence="1">Uncharacterized protein</fullName>
    </submittedName>
</protein>
<gene>
    <name evidence="1" type="ORF">MNB_SM-7-1190</name>
</gene>
<accession>A0A1W1BEP4</accession>
<reference evidence="1" key="1">
    <citation type="submission" date="2016-10" db="EMBL/GenBank/DDBJ databases">
        <authorList>
            <person name="de Groot N.N."/>
        </authorList>
    </citation>
    <scope>NUCLEOTIDE SEQUENCE</scope>
</reference>
<proteinExistence type="predicted"/>
<dbReference type="EMBL" id="FPHB01000020">
    <property type="protein sequence ID" value="SFV51979.1"/>
    <property type="molecule type" value="Genomic_DNA"/>
</dbReference>
<evidence type="ECO:0000313" key="1">
    <source>
        <dbReference type="EMBL" id="SFV51979.1"/>
    </source>
</evidence>
<organism evidence="1">
    <name type="scientific">hydrothermal vent metagenome</name>
    <dbReference type="NCBI Taxonomy" id="652676"/>
    <lineage>
        <taxon>unclassified sequences</taxon>
        <taxon>metagenomes</taxon>
        <taxon>ecological metagenomes</taxon>
    </lineage>
</organism>
<sequence>MRNFKLDFTLKMALLQGKKFANRLTDSKISISLCYLN</sequence>
<dbReference type="AlphaFoldDB" id="A0A1W1BEP4"/>
<name>A0A1W1BEP4_9ZZZZ</name>